<dbReference type="PANTHER" id="PTHR48140">
    <property type="entry name" value="FATTY ACID DESATURASE 4, CHLOROPLASTIC-RELATED"/>
    <property type="match status" value="1"/>
</dbReference>
<dbReference type="InterPro" id="IPR052864">
    <property type="entry name" value="Chloroplast_FAD_CarF"/>
</dbReference>
<feature type="transmembrane region" description="Helical" evidence="7">
    <location>
        <begin position="141"/>
        <end position="163"/>
    </location>
</feature>
<evidence type="ECO:0000259" key="8">
    <source>
        <dbReference type="Pfam" id="PF10520"/>
    </source>
</evidence>
<evidence type="ECO:0000256" key="6">
    <source>
        <dbReference type="SAM" id="MobiDB-lite"/>
    </source>
</evidence>
<dbReference type="PANTHER" id="PTHR48140:SF1">
    <property type="entry name" value="FATTY ACID DESATURASE 4, CHLOROPLASTIC-RELATED"/>
    <property type="match status" value="1"/>
</dbReference>
<evidence type="ECO:0000313" key="9">
    <source>
        <dbReference type="EMBL" id="KVH99127.1"/>
    </source>
</evidence>
<evidence type="ECO:0000256" key="2">
    <source>
        <dbReference type="ARBA" id="ARBA00007620"/>
    </source>
</evidence>
<dbReference type="Gramene" id="KVH99127">
    <property type="protein sequence ID" value="KVH99127"/>
    <property type="gene ID" value="Ccrd_022634"/>
</dbReference>
<dbReference type="EMBL" id="LEKV01003637">
    <property type="protein sequence ID" value="KVH99127.1"/>
    <property type="molecule type" value="Genomic_DNA"/>
</dbReference>
<keyword evidence="3 7" id="KW-0812">Transmembrane</keyword>
<gene>
    <name evidence="9" type="ORF">Ccrd_022634</name>
</gene>
<dbReference type="InterPro" id="IPR019547">
    <property type="entry name" value="Lipid_desat"/>
</dbReference>
<dbReference type="Pfam" id="PF10520">
    <property type="entry name" value="Lipid_desat"/>
    <property type="match status" value="1"/>
</dbReference>
<name>A0A124SE66_CYNCS</name>
<dbReference type="GO" id="GO:0016020">
    <property type="term" value="C:membrane"/>
    <property type="evidence" value="ECO:0007669"/>
    <property type="project" value="UniProtKB-SubCell"/>
</dbReference>
<evidence type="ECO:0000313" key="10">
    <source>
        <dbReference type="Proteomes" id="UP000243975"/>
    </source>
</evidence>
<evidence type="ECO:0000256" key="5">
    <source>
        <dbReference type="ARBA" id="ARBA00023136"/>
    </source>
</evidence>
<keyword evidence="5 7" id="KW-0472">Membrane</keyword>
<feature type="compositionally biased region" description="Low complexity" evidence="6">
    <location>
        <begin position="231"/>
        <end position="241"/>
    </location>
</feature>
<reference evidence="9 10" key="1">
    <citation type="journal article" date="2016" name="Sci. Rep.">
        <title>The genome sequence of the outbreeding globe artichoke constructed de novo incorporating a phase-aware low-pass sequencing strategy of F1 progeny.</title>
        <authorList>
            <person name="Scaglione D."/>
            <person name="Reyes-Chin-Wo S."/>
            <person name="Acquadro A."/>
            <person name="Froenicke L."/>
            <person name="Portis E."/>
            <person name="Beitel C."/>
            <person name="Tirone M."/>
            <person name="Mauro R."/>
            <person name="Lo Monaco A."/>
            <person name="Mauromicale G."/>
            <person name="Faccioli P."/>
            <person name="Cattivelli L."/>
            <person name="Rieseberg L."/>
            <person name="Michelmore R."/>
            <person name="Lanteri S."/>
        </authorList>
    </citation>
    <scope>NUCLEOTIDE SEQUENCE [LARGE SCALE GENOMIC DNA]</scope>
    <source>
        <strain evidence="9">2C</strain>
    </source>
</reference>
<feature type="transmembrane region" description="Helical" evidence="7">
    <location>
        <begin position="30"/>
        <end position="48"/>
    </location>
</feature>
<keyword evidence="4 7" id="KW-1133">Transmembrane helix</keyword>
<dbReference type="UniPathway" id="UPA00199"/>
<evidence type="ECO:0000256" key="7">
    <source>
        <dbReference type="SAM" id="Phobius"/>
    </source>
</evidence>
<dbReference type="GO" id="GO:0006631">
    <property type="term" value="P:fatty acid metabolic process"/>
    <property type="evidence" value="ECO:0007669"/>
    <property type="project" value="UniProtKB-UniPathway"/>
</dbReference>
<feature type="transmembrane region" description="Helical" evidence="7">
    <location>
        <begin position="60"/>
        <end position="81"/>
    </location>
</feature>
<comment type="subcellular location">
    <subcellularLocation>
        <location evidence="1">Membrane</location>
        <topology evidence="1">Multi-pass membrane protein</topology>
    </subcellularLocation>
</comment>
<sequence>MSKLIKPTPVLFTPPKTDGPSLKSTLFHRAWVAIGCTTVLFSLAKAVYGSTDSHTRLKTIVAGFLGYLVADLISGIYHWLIDNYGDASTPFVGSHIEAFQGHHSLPWAITKRQFASNLHVGARIITYLTVPANLIWHDQPVVMGFVGMASGGMLFGSQIHAWAHVSKSKLPAIVVALQDAGVFVTQSQHAAHHLPPYNGGYCVVSGVWNRASRNTALKLTRNRILPMATLTTTSPSSSPTPAVESKQP</sequence>
<organism evidence="9 10">
    <name type="scientific">Cynara cardunculus var. scolymus</name>
    <name type="common">Globe artichoke</name>
    <name type="synonym">Cynara scolymus</name>
    <dbReference type="NCBI Taxonomy" id="59895"/>
    <lineage>
        <taxon>Eukaryota</taxon>
        <taxon>Viridiplantae</taxon>
        <taxon>Streptophyta</taxon>
        <taxon>Embryophyta</taxon>
        <taxon>Tracheophyta</taxon>
        <taxon>Spermatophyta</taxon>
        <taxon>Magnoliopsida</taxon>
        <taxon>eudicotyledons</taxon>
        <taxon>Gunneridae</taxon>
        <taxon>Pentapetalae</taxon>
        <taxon>asterids</taxon>
        <taxon>campanulids</taxon>
        <taxon>Asterales</taxon>
        <taxon>Asteraceae</taxon>
        <taxon>Carduoideae</taxon>
        <taxon>Cardueae</taxon>
        <taxon>Carduinae</taxon>
        <taxon>Cynara</taxon>
    </lineage>
</organism>
<feature type="region of interest" description="Disordered" evidence="6">
    <location>
        <begin position="228"/>
        <end position="248"/>
    </location>
</feature>
<dbReference type="Proteomes" id="UP000243975">
    <property type="component" value="Unassembled WGS sequence"/>
</dbReference>
<keyword evidence="10" id="KW-1185">Reference proteome</keyword>
<accession>A0A124SE66</accession>
<dbReference type="STRING" id="59895.A0A124SE66"/>
<comment type="similarity">
    <text evidence="2">Belongs to the fatty acid desaturase CarF family.</text>
</comment>
<evidence type="ECO:0000256" key="3">
    <source>
        <dbReference type="ARBA" id="ARBA00022692"/>
    </source>
</evidence>
<proteinExistence type="inferred from homology"/>
<evidence type="ECO:0000256" key="1">
    <source>
        <dbReference type="ARBA" id="ARBA00004141"/>
    </source>
</evidence>
<dbReference type="AlphaFoldDB" id="A0A124SE66"/>
<dbReference type="OMA" id="HRAPYNK"/>
<evidence type="ECO:0000256" key="4">
    <source>
        <dbReference type="ARBA" id="ARBA00022989"/>
    </source>
</evidence>
<protein>
    <submittedName>
        <fullName evidence="9">Kua-ubiquitin conjugating enzyme hybrid, localization</fullName>
    </submittedName>
</protein>
<comment type="caution">
    <text evidence="9">The sequence shown here is derived from an EMBL/GenBank/DDBJ whole genome shotgun (WGS) entry which is preliminary data.</text>
</comment>
<feature type="domain" description="Lipid desaturase" evidence="8">
    <location>
        <begin position="67"/>
        <end position="211"/>
    </location>
</feature>